<dbReference type="OrthoDB" id="9792518at2"/>
<protein>
    <submittedName>
        <fullName evidence="1">Phosphoglycolate phosphatase</fullName>
    </submittedName>
</protein>
<dbReference type="InterPro" id="IPR023198">
    <property type="entry name" value="PGP-like_dom2"/>
</dbReference>
<dbReference type="Gene3D" id="3.40.50.1000">
    <property type="entry name" value="HAD superfamily/HAD-like"/>
    <property type="match status" value="1"/>
</dbReference>
<dbReference type="PANTHER" id="PTHR43434">
    <property type="entry name" value="PHOSPHOGLYCOLATE PHOSPHATASE"/>
    <property type="match status" value="1"/>
</dbReference>
<dbReference type="InterPro" id="IPR036412">
    <property type="entry name" value="HAD-like_sf"/>
</dbReference>
<proteinExistence type="predicted"/>
<dbReference type="Pfam" id="PF13419">
    <property type="entry name" value="HAD_2"/>
    <property type="match status" value="1"/>
</dbReference>
<dbReference type="NCBIfam" id="TIGR01549">
    <property type="entry name" value="HAD-SF-IA-v1"/>
    <property type="match status" value="1"/>
</dbReference>
<name>A0A4Q7P3V9_9FIRM</name>
<dbReference type="Proteomes" id="UP000292927">
    <property type="component" value="Unassembled WGS sequence"/>
</dbReference>
<dbReference type="InterPro" id="IPR006439">
    <property type="entry name" value="HAD-SF_hydro_IA"/>
</dbReference>
<evidence type="ECO:0000313" key="1">
    <source>
        <dbReference type="EMBL" id="RZS94100.1"/>
    </source>
</evidence>
<gene>
    <name evidence="1" type="ORF">EV209_2467</name>
</gene>
<dbReference type="InterPro" id="IPR050155">
    <property type="entry name" value="HAD-like_hydrolase_sf"/>
</dbReference>
<dbReference type="GO" id="GO:0005829">
    <property type="term" value="C:cytosol"/>
    <property type="evidence" value="ECO:0007669"/>
    <property type="project" value="TreeGrafter"/>
</dbReference>
<dbReference type="CDD" id="cd04302">
    <property type="entry name" value="HAD_5NT"/>
    <property type="match status" value="1"/>
</dbReference>
<dbReference type="InterPro" id="IPR041492">
    <property type="entry name" value="HAD_2"/>
</dbReference>
<sequence length="218" mass="24700">MKNQYILFDLDGTLTDPKEGITKSVQYALAKMGIAVDDPDTLCPFIGPPLAESFQKFYQMNEEESLLAVKNYREYFSVRGIFENEVYEGIPEMLKALQEAGRTLIVATSKPTDYAERILEHFQLDDYFDFVAGATMDGSRVRKQDVIQYALEELELIDLSELVMVGDRMHDILGAKEFDIPTIGVLYGYGSREELEKAGAEELAKSVKDLQELLLEED</sequence>
<dbReference type="AlphaFoldDB" id="A0A4Q7P3V9"/>
<comment type="caution">
    <text evidence="1">The sequence shown here is derived from an EMBL/GenBank/DDBJ whole genome shotgun (WGS) entry which is preliminary data.</text>
</comment>
<dbReference type="Gene3D" id="1.10.150.240">
    <property type="entry name" value="Putative phosphatase, domain 2"/>
    <property type="match status" value="1"/>
</dbReference>
<organism evidence="1 2">
    <name type="scientific">Cuneatibacter caecimuris</name>
    <dbReference type="NCBI Taxonomy" id="1796618"/>
    <lineage>
        <taxon>Bacteria</taxon>
        <taxon>Bacillati</taxon>
        <taxon>Bacillota</taxon>
        <taxon>Clostridia</taxon>
        <taxon>Lachnospirales</taxon>
        <taxon>Lachnospiraceae</taxon>
        <taxon>Cuneatibacter</taxon>
    </lineage>
</organism>
<dbReference type="SFLD" id="SFLDG01135">
    <property type="entry name" value="C1.5.6:_HAD__Beta-PGM__Phospha"/>
    <property type="match status" value="1"/>
</dbReference>
<dbReference type="EMBL" id="SGXF01000005">
    <property type="protein sequence ID" value="RZS94100.1"/>
    <property type="molecule type" value="Genomic_DNA"/>
</dbReference>
<reference evidence="1 2" key="1">
    <citation type="submission" date="2019-02" db="EMBL/GenBank/DDBJ databases">
        <title>Genomic Encyclopedia of Type Strains, Phase IV (KMG-IV): sequencing the most valuable type-strain genomes for metagenomic binning, comparative biology and taxonomic classification.</title>
        <authorList>
            <person name="Goeker M."/>
        </authorList>
    </citation>
    <scope>NUCLEOTIDE SEQUENCE [LARGE SCALE GENOMIC DNA]</scope>
    <source>
        <strain evidence="1 2">DSM 29486</strain>
    </source>
</reference>
<dbReference type="InterPro" id="IPR023214">
    <property type="entry name" value="HAD_sf"/>
</dbReference>
<dbReference type="SFLD" id="SFLDG01129">
    <property type="entry name" value="C1.5:_HAD__Beta-PGM__Phosphata"/>
    <property type="match status" value="1"/>
</dbReference>
<accession>A0A4Q7P3V9</accession>
<dbReference type="SUPFAM" id="SSF56784">
    <property type="entry name" value="HAD-like"/>
    <property type="match status" value="1"/>
</dbReference>
<dbReference type="SFLD" id="SFLDS00003">
    <property type="entry name" value="Haloacid_Dehalogenase"/>
    <property type="match status" value="1"/>
</dbReference>
<dbReference type="GO" id="GO:0004713">
    <property type="term" value="F:protein tyrosine kinase activity"/>
    <property type="evidence" value="ECO:0007669"/>
    <property type="project" value="TreeGrafter"/>
</dbReference>
<keyword evidence="2" id="KW-1185">Reference proteome</keyword>
<dbReference type="FunFam" id="3.40.50.1000:FF:000022">
    <property type="entry name" value="Phosphoglycolate phosphatase"/>
    <property type="match status" value="1"/>
</dbReference>
<evidence type="ECO:0000313" key="2">
    <source>
        <dbReference type="Proteomes" id="UP000292927"/>
    </source>
</evidence>
<dbReference type="PANTHER" id="PTHR43434:SF20">
    <property type="entry name" value="5'-NUCLEOTIDASE"/>
    <property type="match status" value="1"/>
</dbReference>
<dbReference type="RefSeq" id="WP_130435860.1">
    <property type="nucleotide sequence ID" value="NZ_SGXF01000005.1"/>
</dbReference>